<feature type="transmembrane region" description="Helical" evidence="10">
    <location>
        <begin position="13"/>
        <end position="34"/>
    </location>
</feature>
<sequence length="375" mass="41174">MSTYNLSSLWDKFLTFSTTVIDIVVIWMIILAALRIVRGKSSTMQIFKGIIFVIIVDVLAKVMNLKTLQFLTNMFINWGFLAVIIIFQPEIRTILERLGKSSFFSRMSSLSGNEKEKLVDNIVTAVRLLSADQTGALISIEKSHPLDDFIATGTRLNSDVTAELLTSIFVTSTPLHDGAVIIQGDKIACASAYFPPTTADIPSRYGSRHRAAIGISEITDAITIVVSEETGNVSIAEGGKLTTVNEQQLRKYLTHIIVGQTEENGENNDDETIIEADVHELQTKMDDTPAANEETILEAGKITAEEVIPAEQNDTTVSSSKHALQDVHEAADAAAKAASIKLPHKKKRPTPSYPKHNKSNYKQSDTSDRKQGGER</sequence>
<dbReference type="GO" id="GO:0106408">
    <property type="term" value="F:diadenylate cyclase activity"/>
    <property type="evidence" value="ECO:0007669"/>
    <property type="project" value="UniProtKB-EC"/>
</dbReference>
<evidence type="ECO:0000256" key="4">
    <source>
        <dbReference type="ARBA" id="ARBA00022692"/>
    </source>
</evidence>
<protein>
    <recommendedName>
        <fullName evidence="10">Diadenylate cyclase</fullName>
        <shortName evidence="10">DAC</shortName>
        <ecNumber evidence="10">2.7.7.85</ecNumber>
    </recommendedName>
    <alternativeName>
        <fullName evidence="10">Cyclic-di-AMP synthase</fullName>
        <shortName evidence="10">c-di-AMP synthase</shortName>
    </alternativeName>
</protein>
<dbReference type="GO" id="GO:0006171">
    <property type="term" value="P:cAMP biosynthetic process"/>
    <property type="evidence" value="ECO:0007669"/>
    <property type="project" value="InterPro"/>
</dbReference>
<comment type="subunit">
    <text evidence="10">Probably a homodimer.</text>
</comment>
<keyword evidence="7 10" id="KW-0067">ATP-binding</keyword>
<dbReference type="SUPFAM" id="SSF143597">
    <property type="entry name" value="YojJ-like"/>
    <property type="match status" value="1"/>
</dbReference>
<dbReference type="RefSeq" id="WP_006526062.1">
    <property type="nucleotide sequence ID" value="NZ_AP028934.1"/>
</dbReference>
<comment type="caution">
    <text evidence="10">Lacks conserved residue(s) required for the propagation of feature annotation.</text>
</comment>
<keyword evidence="9 10" id="KW-0472">Membrane</keyword>
<accession>A0A412PDJ2</accession>
<dbReference type="GO" id="GO:0005524">
    <property type="term" value="F:ATP binding"/>
    <property type="evidence" value="ECO:0007669"/>
    <property type="project" value="UniProtKB-UniRule"/>
</dbReference>
<dbReference type="GO" id="GO:0004016">
    <property type="term" value="F:adenylate cyclase activity"/>
    <property type="evidence" value="ECO:0007669"/>
    <property type="project" value="UniProtKB-UniRule"/>
</dbReference>
<feature type="compositionally biased region" description="Basic residues" evidence="11">
    <location>
        <begin position="342"/>
        <end position="359"/>
    </location>
</feature>
<dbReference type="InterPro" id="IPR045585">
    <property type="entry name" value="CdaA_N"/>
</dbReference>
<comment type="catalytic activity">
    <reaction evidence="1 10">
        <text>2 ATP = 3',3'-c-di-AMP + 2 diphosphate</text>
        <dbReference type="Rhea" id="RHEA:35655"/>
        <dbReference type="ChEBI" id="CHEBI:30616"/>
        <dbReference type="ChEBI" id="CHEBI:33019"/>
        <dbReference type="ChEBI" id="CHEBI:71500"/>
        <dbReference type="EC" id="2.7.7.85"/>
    </reaction>
</comment>
<feature type="region of interest" description="Disordered" evidence="11">
    <location>
        <begin position="312"/>
        <end position="375"/>
    </location>
</feature>
<dbReference type="InterPro" id="IPR034701">
    <property type="entry name" value="CdaA"/>
</dbReference>
<evidence type="ECO:0000256" key="8">
    <source>
        <dbReference type="ARBA" id="ARBA00022989"/>
    </source>
</evidence>
<dbReference type="Pfam" id="PF02457">
    <property type="entry name" value="DAC"/>
    <property type="match status" value="1"/>
</dbReference>
<dbReference type="InterPro" id="IPR036888">
    <property type="entry name" value="DNA_integrity_DisA_N_sf"/>
</dbReference>
<feature type="domain" description="DAC" evidence="12">
    <location>
        <begin position="88"/>
        <end position="248"/>
    </location>
</feature>
<dbReference type="PROSITE" id="PS51794">
    <property type="entry name" value="DAC"/>
    <property type="match status" value="1"/>
</dbReference>
<organism evidence="13 14">
    <name type="scientific">Solobacterium moorei</name>
    <dbReference type="NCBI Taxonomy" id="102148"/>
    <lineage>
        <taxon>Bacteria</taxon>
        <taxon>Bacillati</taxon>
        <taxon>Bacillota</taxon>
        <taxon>Erysipelotrichia</taxon>
        <taxon>Erysipelotrichales</taxon>
        <taxon>Erysipelotrichaceae</taxon>
        <taxon>Solobacterium</taxon>
    </lineage>
</organism>
<dbReference type="FunFam" id="3.40.1700.10:FF:000002">
    <property type="entry name" value="Diadenylate cyclase"/>
    <property type="match status" value="1"/>
</dbReference>
<gene>
    <name evidence="10" type="primary">dacA</name>
    <name evidence="13" type="ORF">DWX20_08115</name>
</gene>
<keyword evidence="2 10" id="KW-1003">Cell membrane</keyword>
<evidence type="ECO:0000313" key="14">
    <source>
        <dbReference type="Proteomes" id="UP000284731"/>
    </source>
</evidence>
<dbReference type="Proteomes" id="UP000284731">
    <property type="component" value="Unassembled WGS sequence"/>
</dbReference>
<dbReference type="InterPro" id="IPR003390">
    <property type="entry name" value="DNA_integrity_scan_DisA_N"/>
</dbReference>
<feature type="transmembrane region" description="Helical" evidence="10">
    <location>
        <begin position="70"/>
        <end position="87"/>
    </location>
</feature>
<evidence type="ECO:0000256" key="10">
    <source>
        <dbReference type="HAMAP-Rule" id="MF_01499"/>
    </source>
</evidence>
<evidence type="ECO:0000256" key="5">
    <source>
        <dbReference type="ARBA" id="ARBA00022695"/>
    </source>
</evidence>
<keyword evidence="5 10" id="KW-0548">Nucleotidyltransferase</keyword>
<dbReference type="Pfam" id="PF19293">
    <property type="entry name" value="CdaA_N"/>
    <property type="match status" value="1"/>
</dbReference>
<evidence type="ECO:0000313" key="13">
    <source>
        <dbReference type="EMBL" id="RGT55109.1"/>
    </source>
</evidence>
<evidence type="ECO:0000256" key="2">
    <source>
        <dbReference type="ARBA" id="ARBA00022475"/>
    </source>
</evidence>
<keyword evidence="6 10" id="KW-0547">Nucleotide-binding</keyword>
<evidence type="ECO:0000256" key="6">
    <source>
        <dbReference type="ARBA" id="ARBA00022741"/>
    </source>
</evidence>
<name>A0A412PDJ2_9FIRM</name>
<feature type="compositionally biased region" description="Basic and acidic residues" evidence="11">
    <location>
        <begin position="365"/>
        <end position="375"/>
    </location>
</feature>
<comment type="function">
    <text evidence="10">Catalyzes the condensation of 2 ATP molecules into cyclic di-AMP (c-di-AMP), a second messenger used to regulate differing processes in different bacteria.</text>
</comment>
<keyword evidence="8 10" id="KW-1133">Transmembrane helix</keyword>
<feature type="compositionally biased region" description="Polar residues" evidence="11">
    <location>
        <begin position="312"/>
        <end position="322"/>
    </location>
</feature>
<keyword evidence="4 10" id="KW-0812">Transmembrane</keyword>
<dbReference type="Gene3D" id="3.40.1700.10">
    <property type="entry name" value="DNA integrity scanning protein, DisA, N-terminal domain"/>
    <property type="match status" value="1"/>
</dbReference>
<evidence type="ECO:0000256" key="11">
    <source>
        <dbReference type="SAM" id="MobiDB-lite"/>
    </source>
</evidence>
<evidence type="ECO:0000256" key="1">
    <source>
        <dbReference type="ARBA" id="ARBA00000877"/>
    </source>
</evidence>
<dbReference type="AlphaFoldDB" id="A0A412PDJ2"/>
<evidence type="ECO:0000256" key="9">
    <source>
        <dbReference type="ARBA" id="ARBA00023136"/>
    </source>
</evidence>
<dbReference type="InterPro" id="IPR050338">
    <property type="entry name" value="DisA"/>
</dbReference>
<proteinExistence type="inferred from homology"/>
<evidence type="ECO:0000256" key="7">
    <source>
        <dbReference type="ARBA" id="ARBA00022840"/>
    </source>
</evidence>
<evidence type="ECO:0000256" key="3">
    <source>
        <dbReference type="ARBA" id="ARBA00022679"/>
    </source>
</evidence>
<dbReference type="PANTHER" id="PTHR34185">
    <property type="entry name" value="DIADENYLATE CYCLASE"/>
    <property type="match status" value="1"/>
</dbReference>
<reference evidence="13 14" key="1">
    <citation type="submission" date="2018-08" db="EMBL/GenBank/DDBJ databases">
        <title>A genome reference for cultivated species of the human gut microbiota.</title>
        <authorList>
            <person name="Zou Y."/>
            <person name="Xue W."/>
            <person name="Luo G."/>
        </authorList>
    </citation>
    <scope>NUCLEOTIDE SEQUENCE [LARGE SCALE GENOMIC DNA]</scope>
    <source>
        <strain evidence="13 14">AF18-46</strain>
    </source>
</reference>
<dbReference type="PANTHER" id="PTHR34185:SF1">
    <property type="entry name" value="DIADENYLATE CYCLASE"/>
    <property type="match status" value="1"/>
</dbReference>
<dbReference type="NCBIfam" id="TIGR00159">
    <property type="entry name" value="diadenylate cyclase CdaA"/>
    <property type="match status" value="1"/>
</dbReference>
<comment type="similarity">
    <text evidence="10">Belongs to the adenylate cyclase family. DacA/CdaA subfamily.</text>
</comment>
<dbReference type="HAMAP" id="MF_01499">
    <property type="entry name" value="DacA"/>
    <property type="match status" value="1"/>
</dbReference>
<evidence type="ECO:0000259" key="12">
    <source>
        <dbReference type="PROSITE" id="PS51794"/>
    </source>
</evidence>
<dbReference type="EC" id="2.7.7.85" evidence="10"/>
<comment type="caution">
    <text evidence="13">The sequence shown here is derived from an EMBL/GenBank/DDBJ whole genome shotgun (WGS) entry which is preliminary data.</text>
</comment>
<keyword evidence="3 10" id="KW-0808">Transferase</keyword>
<dbReference type="GeneID" id="89619324"/>
<dbReference type="EMBL" id="QRWX01000003">
    <property type="protein sequence ID" value="RGT55109.1"/>
    <property type="molecule type" value="Genomic_DNA"/>
</dbReference>